<keyword evidence="4" id="KW-0812">Transmembrane</keyword>
<accession>A0A919INP3</accession>
<evidence type="ECO:0000256" key="6">
    <source>
        <dbReference type="ARBA" id="ARBA00023136"/>
    </source>
</evidence>
<evidence type="ECO:0000256" key="1">
    <source>
        <dbReference type="ARBA" id="ARBA00004651"/>
    </source>
</evidence>
<keyword evidence="6" id="KW-0472">Membrane</keyword>
<gene>
    <name evidence="7" type="ORF">Acy02nite_45990</name>
</gene>
<comment type="similarity">
    <text evidence="2">Belongs to the DoxX family.</text>
</comment>
<dbReference type="RefSeq" id="WP_203743701.1">
    <property type="nucleotide sequence ID" value="NZ_BAAAUC010000001.1"/>
</dbReference>
<evidence type="ECO:0000313" key="8">
    <source>
        <dbReference type="Proteomes" id="UP000619479"/>
    </source>
</evidence>
<dbReference type="AlphaFoldDB" id="A0A919INP3"/>
<keyword evidence="8" id="KW-1185">Reference proteome</keyword>
<proteinExistence type="inferred from homology"/>
<comment type="subcellular location">
    <subcellularLocation>
        <location evidence="1">Cell membrane</location>
        <topology evidence="1">Multi-pass membrane protein</topology>
    </subcellularLocation>
</comment>
<comment type="caution">
    <text evidence="7">The sequence shown here is derived from an EMBL/GenBank/DDBJ whole genome shotgun (WGS) entry which is preliminary data.</text>
</comment>
<dbReference type="EMBL" id="BOMH01000036">
    <property type="protein sequence ID" value="GID66718.1"/>
    <property type="molecule type" value="Genomic_DNA"/>
</dbReference>
<dbReference type="PANTHER" id="PTHR33452">
    <property type="entry name" value="OXIDOREDUCTASE CATD-RELATED"/>
    <property type="match status" value="1"/>
</dbReference>
<keyword evidence="3" id="KW-1003">Cell membrane</keyword>
<dbReference type="GO" id="GO:0005886">
    <property type="term" value="C:plasma membrane"/>
    <property type="evidence" value="ECO:0007669"/>
    <property type="project" value="UniProtKB-SubCell"/>
</dbReference>
<name>A0A919INP3_9ACTN</name>
<evidence type="ECO:0000256" key="5">
    <source>
        <dbReference type="ARBA" id="ARBA00022989"/>
    </source>
</evidence>
<dbReference type="Pfam" id="PF07681">
    <property type="entry name" value="DoxX"/>
    <property type="match status" value="1"/>
</dbReference>
<sequence>MKPVRAAARAMLASIFVISGVRVLIKPGEGRVQAARRVTDRFTPLLEKTDPRLPTDPETLVRLKAGTDVLAGLALATGRFTRPAAAVLAAGLLPTTFAGHPFWAVPKDRRPDQQIHFLKNLGLLGGLLLAAADTEGEPSLRYRTTHAVDRGQRSLSHAVDRSQRSLTHAVDRSRRDIRRAVRTAKREAKIAALSATAARKLP</sequence>
<evidence type="ECO:0000256" key="3">
    <source>
        <dbReference type="ARBA" id="ARBA00022475"/>
    </source>
</evidence>
<protein>
    <recommendedName>
        <fullName evidence="9">DoxX family protein</fullName>
    </recommendedName>
</protein>
<dbReference type="InterPro" id="IPR051907">
    <property type="entry name" value="DoxX-like_oxidoreductase"/>
</dbReference>
<evidence type="ECO:0000256" key="2">
    <source>
        <dbReference type="ARBA" id="ARBA00006679"/>
    </source>
</evidence>
<dbReference type="Proteomes" id="UP000619479">
    <property type="component" value="Unassembled WGS sequence"/>
</dbReference>
<keyword evidence="5" id="KW-1133">Transmembrane helix</keyword>
<evidence type="ECO:0008006" key="9">
    <source>
        <dbReference type="Google" id="ProtNLM"/>
    </source>
</evidence>
<evidence type="ECO:0000256" key="4">
    <source>
        <dbReference type="ARBA" id="ARBA00022692"/>
    </source>
</evidence>
<reference evidence="7" key="1">
    <citation type="submission" date="2021-01" db="EMBL/GenBank/DDBJ databases">
        <title>Whole genome shotgun sequence of Actinoplanes cyaneus NBRC 14990.</title>
        <authorList>
            <person name="Komaki H."/>
            <person name="Tamura T."/>
        </authorList>
    </citation>
    <scope>NUCLEOTIDE SEQUENCE</scope>
    <source>
        <strain evidence="7">NBRC 14990</strain>
    </source>
</reference>
<evidence type="ECO:0000313" key="7">
    <source>
        <dbReference type="EMBL" id="GID66718.1"/>
    </source>
</evidence>
<dbReference type="InterPro" id="IPR032808">
    <property type="entry name" value="DoxX"/>
</dbReference>
<dbReference type="PANTHER" id="PTHR33452:SF1">
    <property type="entry name" value="INNER MEMBRANE PROTEIN YPHA-RELATED"/>
    <property type="match status" value="1"/>
</dbReference>
<organism evidence="7 8">
    <name type="scientific">Actinoplanes cyaneus</name>
    <dbReference type="NCBI Taxonomy" id="52696"/>
    <lineage>
        <taxon>Bacteria</taxon>
        <taxon>Bacillati</taxon>
        <taxon>Actinomycetota</taxon>
        <taxon>Actinomycetes</taxon>
        <taxon>Micromonosporales</taxon>
        <taxon>Micromonosporaceae</taxon>
        <taxon>Actinoplanes</taxon>
    </lineage>
</organism>